<evidence type="ECO:0000313" key="5">
    <source>
        <dbReference type="Proteomes" id="UP000017819"/>
    </source>
</evidence>
<dbReference type="AlphaFoldDB" id="V4RFH5"/>
<proteinExistence type="predicted"/>
<dbReference type="GO" id="GO:0003723">
    <property type="term" value="F:RNA binding"/>
    <property type="evidence" value="ECO:0007669"/>
    <property type="project" value="InterPro"/>
</dbReference>
<protein>
    <submittedName>
        <fullName evidence="4">SpoU rRNA methylase family protein</fullName>
    </submittedName>
</protein>
<evidence type="ECO:0000313" key="4">
    <source>
        <dbReference type="EMBL" id="ESR24139.1"/>
    </source>
</evidence>
<keyword evidence="2" id="KW-0808">Transferase</keyword>
<dbReference type="GO" id="GO:0008173">
    <property type="term" value="F:RNA methyltransferase activity"/>
    <property type="evidence" value="ECO:0007669"/>
    <property type="project" value="InterPro"/>
</dbReference>
<dbReference type="InterPro" id="IPR029028">
    <property type="entry name" value="Alpha/beta_knot_MTases"/>
</dbReference>
<keyword evidence="5" id="KW-1185">Reference proteome</keyword>
<dbReference type="GO" id="GO:0006396">
    <property type="term" value="P:RNA processing"/>
    <property type="evidence" value="ECO:0007669"/>
    <property type="project" value="InterPro"/>
</dbReference>
<dbReference type="EMBL" id="AWXZ01000035">
    <property type="protein sequence ID" value="ESR24139.1"/>
    <property type="molecule type" value="Genomic_DNA"/>
</dbReference>
<dbReference type="Pfam" id="PF00588">
    <property type="entry name" value="SpoU_methylase"/>
    <property type="match status" value="1"/>
</dbReference>
<evidence type="ECO:0000256" key="1">
    <source>
        <dbReference type="ARBA" id="ARBA00022603"/>
    </source>
</evidence>
<dbReference type="InterPro" id="IPR029026">
    <property type="entry name" value="tRNA_m1G_MTases_N"/>
</dbReference>
<dbReference type="eggNOG" id="COG0566">
    <property type="taxonomic scope" value="Bacteria"/>
</dbReference>
<feature type="domain" description="tRNA/rRNA methyltransferase SpoU type" evidence="3">
    <location>
        <begin position="1"/>
        <end position="94"/>
    </location>
</feature>
<evidence type="ECO:0000256" key="2">
    <source>
        <dbReference type="ARBA" id="ARBA00022679"/>
    </source>
</evidence>
<dbReference type="STRING" id="631454.N177_2588"/>
<reference evidence="4 5" key="1">
    <citation type="journal article" date="2014" name="Genome Announc.">
        <title>Draft Genome Sequence of Lutibaculum baratangense Strain AMV1T, Isolated from a Mud Volcano in Andamans, India.</title>
        <authorList>
            <person name="Singh A."/>
            <person name="Sreenivas A."/>
            <person name="Sathyanarayana Reddy G."/>
            <person name="Pinnaka A.K."/>
            <person name="Shivaji S."/>
        </authorList>
    </citation>
    <scope>NUCLEOTIDE SEQUENCE [LARGE SCALE GENOMIC DNA]</scope>
    <source>
        <strain evidence="4 5">AMV1</strain>
    </source>
</reference>
<dbReference type="InterPro" id="IPR001537">
    <property type="entry name" value="SpoU_MeTrfase"/>
</dbReference>
<organism evidence="4 5">
    <name type="scientific">Lutibaculum baratangense AMV1</name>
    <dbReference type="NCBI Taxonomy" id="631454"/>
    <lineage>
        <taxon>Bacteria</taxon>
        <taxon>Pseudomonadati</taxon>
        <taxon>Pseudomonadota</taxon>
        <taxon>Alphaproteobacteria</taxon>
        <taxon>Hyphomicrobiales</taxon>
        <taxon>Tepidamorphaceae</taxon>
        <taxon>Lutibaculum</taxon>
    </lineage>
</organism>
<dbReference type="GO" id="GO:0032259">
    <property type="term" value="P:methylation"/>
    <property type="evidence" value="ECO:0007669"/>
    <property type="project" value="UniProtKB-KW"/>
</dbReference>
<keyword evidence="1 4" id="KW-0489">Methyltransferase</keyword>
<comment type="caution">
    <text evidence="4">The sequence shown here is derived from an EMBL/GenBank/DDBJ whole genome shotgun (WGS) entry which is preliminary data.</text>
</comment>
<dbReference type="SUPFAM" id="SSF75217">
    <property type="entry name" value="alpha/beta knot"/>
    <property type="match status" value="1"/>
</dbReference>
<sequence>MGGTLKVPFARLAAGEDLVGLLETHGFLPLALSPRGRFDLEAVPEHPGGRALIFGAEGPGLPDEVMSRATGVRIGMAADFDSLNVATSSGIALYALTRPRGATARP</sequence>
<dbReference type="Proteomes" id="UP000017819">
    <property type="component" value="Unassembled WGS sequence"/>
</dbReference>
<dbReference type="Gene3D" id="3.40.1280.10">
    <property type="match status" value="1"/>
</dbReference>
<gene>
    <name evidence="4" type="ORF">N177_2588</name>
</gene>
<evidence type="ECO:0000259" key="3">
    <source>
        <dbReference type="Pfam" id="PF00588"/>
    </source>
</evidence>
<name>V4RFH5_9HYPH</name>
<accession>V4RFH5</accession>